<feature type="signal peptide" evidence="1">
    <location>
        <begin position="1"/>
        <end position="27"/>
    </location>
</feature>
<evidence type="ECO:0000313" key="2">
    <source>
        <dbReference type="EMBL" id="RXZ54558.1"/>
    </source>
</evidence>
<reference evidence="2 3" key="1">
    <citation type="submission" date="2019-01" db="EMBL/GenBank/DDBJ databases">
        <title>Senegalimassilia sp. nov. KGMB04484 isolated human feces.</title>
        <authorList>
            <person name="Han K.-I."/>
            <person name="Kim J.-S."/>
            <person name="Lee K.C."/>
            <person name="Suh M.K."/>
            <person name="Eom M.K."/>
            <person name="Lee J.H."/>
            <person name="Park S.-H."/>
            <person name="Kang S.W."/>
            <person name="Park J.-E."/>
            <person name="Oh B.S."/>
            <person name="Yu S.Y."/>
            <person name="Choi S.-H."/>
            <person name="Lee D.H."/>
            <person name="Yoon H."/>
            <person name="Kim B.-Y."/>
            <person name="Lee J.H."/>
            <person name="Lee J.-S."/>
        </authorList>
    </citation>
    <scope>NUCLEOTIDE SEQUENCE [LARGE SCALE GENOMIC DNA]</scope>
    <source>
        <strain evidence="2 3">KGMB04484</strain>
    </source>
</reference>
<evidence type="ECO:0000256" key="1">
    <source>
        <dbReference type="SAM" id="SignalP"/>
    </source>
</evidence>
<dbReference type="EMBL" id="SDPW01000001">
    <property type="protein sequence ID" value="RXZ54558.1"/>
    <property type="molecule type" value="Genomic_DNA"/>
</dbReference>
<gene>
    <name evidence="2" type="ORF">ET524_08745</name>
</gene>
<accession>A0A4Q2K276</accession>
<dbReference type="RefSeq" id="WP_129425051.1">
    <property type="nucleotide sequence ID" value="NZ_SDPW01000001.1"/>
</dbReference>
<sequence length="337" mass="35684">MWRINKLKIQLVQAAACVMLAAFALCAATYAWYVANNTVSAKTSTISATTNGFILQIATLDEGAQHGGNDKSLAAFSDGATLSPASSNDLSDWYICQGWNNQGLITSYVQPIFETGPNAKPGNYKVGNDDYYAFIRSDYIVYTINETGLADVYLDASDGAPIAVTAKNADGTVGSASETITGSMRVAITTQEVGSDGKSATGPESLRVVYANNDETGQGNDAQGKNGWTAIWKRDGGAVLDYASYRHIFGGNYIDVTLDSNGAKTSGKNWVATKDGDAYKVPDNSEAVVARVGYDGIVVHVYIWMEGTDSDCVNGKSIENDPCTYDVTVKLAGIAAA</sequence>
<dbReference type="OrthoDB" id="1976716at2"/>
<dbReference type="AlphaFoldDB" id="A0A4Q2K276"/>
<feature type="chain" id="PRO_5039238228" evidence="1">
    <location>
        <begin position="28"/>
        <end position="337"/>
    </location>
</feature>
<dbReference type="Proteomes" id="UP000293345">
    <property type="component" value="Unassembled WGS sequence"/>
</dbReference>
<comment type="caution">
    <text evidence="2">The sequence shown here is derived from an EMBL/GenBank/DDBJ whole genome shotgun (WGS) entry which is preliminary data.</text>
</comment>
<proteinExistence type="predicted"/>
<protein>
    <submittedName>
        <fullName evidence="2">Uncharacterized protein</fullName>
    </submittedName>
</protein>
<keyword evidence="3" id="KW-1185">Reference proteome</keyword>
<organism evidence="2 3">
    <name type="scientific">Senegalimassilia faecalis</name>
    <dbReference type="NCBI Taxonomy" id="2509433"/>
    <lineage>
        <taxon>Bacteria</taxon>
        <taxon>Bacillati</taxon>
        <taxon>Actinomycetota</taxon>
        <taxon>Coriobacteriia</taxon>
        <taxon>Coriobacteriales</taxon>
        <taxon>Coriobacteriaceae</taxon>
        <taxon>Senegalimassilia</taxon>
    </lineage>
</organism>
<name>A0A4Q2K276_9ACTN</name>
<keyword evidence="1" id="KW-0732">Signal</keyword>
<evidence type="ECO:0000313" key="3">
    <source>
        <dbReference type="Proteomes" id="UP000293345"/>
    </source>
</evidence>